<dbReference type="EMBL" id="JBFTWV010000158">
    <property type="protein sequence ID" value="KAL2785015.1"/>
    <property type="molecule type" value="Genomic_DNA"/>
</dbReference>
<reference evidence="1 2" key="1">
    <citation type="submission" date="2024-07" db="EMBL/GenBank/DDBJ databases">
        <title>Section-level genome sequencing and comparative genomics of Aspergillus sections Usti and Cavernicolus.</title>
        <authorList>
            <consortium name="Lawrence Berkeley National Laboratory"/>
            <person name="Nybo J.L."/>
            <person name="Vesth T.C."/>
            <person name="Theobald S."/>
            <person name="Frisvad J.C."/>
            <person name="Larsen T.O."/>
            <person name="Kjaerboelling I."/>
            <person name="Rothschild-Mancinelli K."/>
            <person name="Lyhne E.K."/>
            <person name="Kogle M.E."/>
            <person name="Barry K."/>
            <person name="Clum A."/>
            <person name="Na H."/>
            <person name="Ledsgaard L."/>
            <person name="Lin J."/>
            <person name="Lipzen A."/>
            <person name="Kuo A."/>
            <person name="Riley R."/>
            <person name="Mondo S."/>
            <person name="Labutti K."/>
            <person name="Haridas S."/>
            <person name="Pangalinan J."/>
            <person name="Salamov A.A."/>
            <person name="Simmons B.A."/>
            <person name="Magnuson J.K."/>
            <person name="Chen J."/>
            <person name="Drula E."/>
            <person name="Henrissat B."/>
            <person name="Wiebenga A."/>
            <person name="Lubbers R.J."/>
            <person name="Gomes A.C."/>
            <person name="Makela M.R."/>
            <person name="Stajich J."/>
            <person name="Grigoriev I.V."/>
            <person name="Mortensen U.H."/>
            <person name="De Vries R.P."/>
            <person name="Baker S.E."/>
            <person name="Andersen M.R."/>
        </authorList>
    </citation>
    <scope>NUCLEOTIDE SEQUENCE [LARGE SCALE GENOMIC DNA]</scope>
    <source>
        <strain evidence="1 2">CBS 209.92</strain>
    </source>
</reference>
<dbReference type="Proteomes" id="UP001610563">
    <property type="component" value="Unassembled WGS sequence"/>
</dbReference>
<sequence length="160" mass="18916">MRWTDEVLMLAMYDILPAKLIQHLTAGAKDAQSRATAASTERLTQAQDRARVQLLHYFIPAQYLGRLWERIQFYLQRGQHTDFQGCRILITAKDLKMQFSGPQWPRMWNQFFQAWDRAVDRSFLQEDFYDVAKEIIALKRSFSFAQEIAADRLPLTLTWR</sequence>
<keyword evidence="2" id="KW-1185">Reference proteome</keyword>
<evidence type="ECO:0000313" key="1">
    <source>
        <dbReference type="EMBL" id="KAL2785015.1"/>
    </source>
</evidence>
<gene>
    <name evidence="1" type="ORF">BJX66DRAFT_315707</name>
</gene>
<accession>A0ABR4FP46</accession>
<name>A0ABR4FP46_9EURO</name>
<protein>
    <submittedName>
        <fullName evidence="1">Uncharacterized protein</fullName>
    </submittedName>
</protein>
<comment type="caution">
    <text evidence="1">The sequence shown here is derived from an EMBL/GenBank/DDBJ whole genome shotgun (WGS) entry which is preliminary data.</text>
</comment>
<organism evidence="1 2">
    <name type="scientific">Aspergillus keveii</name>
    <dbReference type="NCBI Taxonomy" id="714993"/>
    <lineage>
        <taxon>Eukaryota</taxon>
        <taxon>Fungi</taxon>
        <taxon>Dikarya</taxon>
        <taxon>Ascomycota</taxon>
        <taxon>Pezizomycotina</taxon>
        <taxon>Eurotiomycetes</taxon>
        <taxon>Eurotiomycetidae</taxon>
        <taxon>Eurotiales</taxon>
        <taxon>Aspergillaceae</taxon>
        <taxon>Aspergillus</taxon>
        <taxon>Aspergillus subgen. Nidulantes</taxon>
    </lineage>
</organism>
<evidence type="ECO:0000313" key="2">
    <source>
        <dbReference type="Proteomes" id="UP001610563"/>
    </source>
</evidence>
<proteinExistence type="predicted"/>